<evidence type="ECO:0000313" key="2">
    <source>
        <dbReference type="EMBL" id="AEH93320.1"/>
    </source>
</evidence>
<dbReference type="PROSITE" id="PS51725">
    <property type="entry name" value="ABM"/>
    <property type="match status" value="1"/>
</dbReference>
<proteinExistence type="predicted"/>
<dbReference type="EMBL" id="CP002816">
    <property type="protein sequence ID" value="AEH93320.1"/>
    <property type="molecule type" value="Genomic_DNA"/>
</dbReference>
<dbReference type="Pfam" id="PF03992">
    <property type="entry name" value="ABM"/>
    <property type="match status" value="1"/>
</dbReference>
<dbReference type="KEGG" id="lmq:LMM7_2315"/>
<feature type="domain" description="ABM" evidence="1">
    <location>
        <begin position="67"/>
        <end position="162"/>
    </location>
</feature>
<dbReference type="RefSeq" id="WP_012580880.1">
    <property type="nucleotide sequence ID" value="NC_017537.1"/>
</dbReference>
<dbReference type="Proteomes" id="UP000000486">
    <property type="component" value="Chromosome"/>
</dbReference>
<dbReference type="PANTHER" id="PTHR34474:SF2">
    <property type="entry name" value="SIGNAL TRANSDUCTION PROTEIN TRAP"/>
    <property type="match status" value="1"/>
</dbReference>
<evidence type="ECO:0000313" key="3">
    <source>
        <dbReference type="Proteomes" id="UP000000486"/>
    </source>
</evidence>
<dbReference type="PANTHER" id="PTHR34474">
    <property type="entry name" value="SIGNAL TRANSDUCTION PROTEIN TRAP"/>
    <property type="match status" value="1"/>
</dbReference>
<reference evidence="2 3" key="1">
    <citation type="journal article" date="2011" name="J. Bacteriol.">
        <title>Genome sequence of the nonpathogenic Listeria monocytogenes serovar 4a strain M7.</title>
        <authorList>
            <person name="Chen J."/>
            <person name="Xia Y."/>
            <person name="Cheng C."/>
            <person name="Fang C."/>
            <person name="Shan Y."/>
            <person name="Jin G."/>
            <person name="Fang W."/>
        </authorList>
    </citation>
    <scope>NUCLEOTIDE SEQUENCE [LARGE SCALE GENOMIC DNA]</scope>
    <source>
        <strain evidence="2 3">M7</strain>
    </source>
</reference>
<dbReference type="InterPro" id="IPR007138">
    <property type="entry name" value="ABM_dom"/>
</dbReference>
<evidence type="ECO:0000259" key="1">
    <source>
        <dbReference type="PROSITE" id="PS51725"/>
    </source>
</evidence>
<dbReference type="Gene3D" id="3.30.70.100">
    <property type="match status" value="1"/>
</dbReference>
<dbReference type="InterPro" id="IPR011008">
    <property type="entry name" value="Dimeric_a/b-barrel"/>
</dbReference>
<name>A0A0E0UZC2_LISMM</name>
<sequence>MKKVFITTGTEHYLRQLMSNYTGANVTLLQNFSQSLLYQESTGEKIFQEGAEYRVLQSSGSLKGFGVVVFEYIHLRDEEIPIFLQMYQRASLHFSETPGLQSTKLTKAMNMNKFLIISFWDSEVFFQEWKKTPLHKEITNIMKKNNSQASFSHEDIYHYPEFSHDAK</sequence>
<dbReference type="InterPro" id="IPR050404">
    <property type="entry name" value="Heme-degrading_MO"/>
</dbReference>
<dbReference type="PATRIC" id="fig|1030009.3.peg.2302"/>
<gene>
    <name evidence="2" type="ordered locus">LMM7_2315</name>
</gene>
<dbReference type="HOGENOM" id="CLU_116220_1_0_9"/>
<dbReference type="AlphaFoldDB" id="A0A0E0UZC2"/>
<dbReference type="SUPFAM" id="SSF54909">
    <property type="entry name" value="Dimeric alpha+beta barrel"/>
    <property type="match status" value="1"/>
</dbReference>
<accession>A0A0E0UZC2</accession>
<protein>
    <recommendedName>
        <fullName evidence="1">ABM domain-containing protein</fullName>
    </recommendedName>
</protein>
<organism evidence="2 3">
    <name type="scientific">Listeria monocytogenes serotype 4a (strain M7)</name>
    <dbReference type="NCBI Taxonomy" id="1030009"/>
    <lineage>
        <taxon>Bacteria</taxon>
        <taxon>Bacillati</taxon>
        <taxon>Bacillota</taxon>
        <taxon>Bacilli</taxon>
        <taxon>Bacillales</taxon>
        <taxon>Listeriaceae</taxon>
        <taxon>Listeria</taxon>
    </lineage>
</organism>